<name>A0A2V5J6G4_9MICC</name>
<dbReference type="AlphaFoldDB" id="A0A2V5J6G4"/>
<protein>
    <submittedName>
        <fullName evidence="1">Uncharacterized protein</fullName>
    </submittedName>
</protein>
<dbReference type="Proteomes" id="UP000247980">
    <property type="component" value="Unassembled WGS sequence"/>
</dbReference>
<dbReference type="EMBL" id="QJVC01000011">
    <property type="protein sequence ID" value="PYI38230.1"/>
    <property type="molecule type" value="Genomic_DNA"/>
</dbReference>
<sequence length="65" mass="7157">MTQLPAVYSEYLQGKSESFIATLMPVLLQSIAEKTHGVRVVTSTHVVQAHTDETIPFGQIVEDVD</sequence>
<organism evidence="1 2">
    <name type="scientific">Arthrobacter psychrolactophilus</name>
    <dbReference type="NCBI Taxonomy" id="92442"/>
    <lineage>
        <taxon>Bacteria</taxon>
        <taxon>Bacillati</taxon>
        <taxon>Actinomycetota</taxon>
        <taxon>Actinomycetes</taxon>
        <taxon>Micrococcales</taxon>
        <taxon>Micrococcaceae</taxon>
        <taxon>Arthrobacter</taxon>
    </lineage>
</organism>
<proteinExistence type="predicted"/>
<gene>
    <name evidence="1" type="ORF">CVS30_11485</name>
</gene>
<accession>A0A2V5J6G4</accession>
<keyword evidence="2" id="KW-1185">Reference proteome</keyword>
<reference evidence="1 2" key="1">
    <citation type="submission" date="2018-05" db="EMBL/GenBank/DDBJ databases">
        <title>Genetic diversity of glacier-inhabiting Cryobacterium bacteria in China and description of Cryobacterium mengkeensis sp. nov. and Arthrobacter glacialis sp. nov.</title>
        <authorList>
            <person name="Liu Q."/>
            <person name="Xin Y.-H."/>
        </authorList>
    </citation>
    <scope>NUCLEOTIDE SEQUENCE [LARGE SCALE GENOMIC DNA]</scope>
    <source>
        <strain evidence="1 2">B7</strain>
    </source>
</reference>
<evidence type="ECO:0000313" key="1">
    <source>
        <dbReference type="EMBL" id="PYI38230.1"/>
    </source>
</evidence>
<dbReference type="OrthoDB" id="4965096at2"/>
<dbReference type="RefSeq" id="WP_110485529.1">
    <property type="nucleotide sequence ID" value="NZ_QJVC01000011.1"/>
</dbReference>
<evidence type="ECO:0000313" key="2">
    <source>
        <dbReference type="Proteomes" id="UP000247980"/>
    </source>
</evidence>
<comment type="caution">
    <text evidence="1">The sequence shown here is derived from an EMBL/GenBank/DDBJ whole genome shotgun (WGS) entry which is preliminary data.</text>
</comment>